<dbReference type="PANTHER" id="PTHR30269:SF37">
    <property type="entry name" value="MEMBRANE TRANSPORTER PROTEIN"/>
    <property type="match status" value="1"/>
</dbReference>
<evidence type="ECO:0000256" key="1">
    <source>
        <dbReference type="ARBA" id="ARBA00004651"/>
    </source>
</evidence>
<dbReference type="InterPro" id="IPR052017">
    <property type="entry name" value="TSUP"/>
</dbReference>
<evidence type="ECO:0000256" key="2">
    <source>
        <dbReference type="ARBA" id="ARBA00009142"/>
    </source>
</evidence>
<feature type="transmembrane region" description="Helical" evidence="8">
    <location>
        <begin position="6"/>
        <end position="28"/>
    </location>
</feature>
<gene>
    <name evidence="9" type="ORF">E3J48_08660</name>
</gene>
<evidence type="ECO:0000256" key="6">
    <source>
        <dbReference type="ARBA" id="ARBA00022989"/>
    </source>
</evidence>
<dbReference type="Proteomes" id="UP000319130">
    <property type="component" value="Unassembled WGS sequence"/>
</dbReference>
<feature type="transmembrane region" description="Helical" evidence="8">
    <location>
        <begin position="67"/>
        <end position="88"/>
    </location>
</feature>
<evidence type="ECO:0000256" key="8">
    <source>
        <dbReference type="RuleBase" id="RU363041"/>
    </source>
</evidence>
<sequence length="120" mass="12490">MAFAPVGFVSGLLTGSMAMSGPPVILFFTNQGISKRVFRASIAAYFMVLTLATIPIFAIGGLMTQEVITYTILFMPAVIIGALTGIVAAHKVGEELFKKIALVLVIFAGLLAIASGLGVL</sequence>
<evidence type="ECO:0000256" key="3">
    <source>
        <dbReference type="ARBA" id="ARBA00022448"/>
    </source>
</evidence>
<dbReference type="AlphaFoldDB" id="A0A523VVA1"/>
<dbReference type="InterPro" id="IPR002781">
    <property type="entry name" value="TM_pro_TauE-like"/>
</dbReference>
<feature type="transmembrane region" description="Helical" evidence="8">
    <location>
        <begin position="40"/>
        <end position="61"/>
    </location>
</feature>
<protein>
    <recommendedName>
        <fullName evidence="8">Probable membrane transporter protein</fullName>
    </recommendedName>
</protein>
<evidence type="ECO:0000313" key="10">
    <source>
        <dbReference type="Proteomes" id="UP000319130"/>
    </source>
</evidence>
<accession>A0A523VVA1</accession>
<keyword evidence="7 8" id="KW-0472">Membrane</keyword>
<evidence type="ECO:0000313" key="9">
    <source>
        <dbReference type="EMBL" id="TET58673.1"/>
    </source>
</evidence>
<reference evidence="9 10" key="1">
    <citation type="submission" date="2019-03" db="EMBL/GenBank/DDBJ databases">
        <title>Metabolic potential of uncultured bacteria and archaea associated with petroleum seepage in deep-sea sediments.</title>
        <authorList>
            <person name="Dong X."/>
            <person name="Hubert C."/>
        </authorList>
    </citation>
    <scope>NUCLEOTIDE SEQUENCE [LARGE SCALE GENOMIC DNA]</scope>
    <source>
        <strain evidence="9">E29_bin52</strain>
    </source>
</reference>
<keyword evidence="5 8" id="KW-0812">Transmembrane</keyword>
<comment type="subcellular location">
    <subcellularLocation>
        <location evidence="1 8">Cell membrane</location>
        <topology evidence="1 8">Multi-pass membrane protein</topology>
    </subcellularLocation>
</comment>
<name>A0A523VVA1_UNCAE</name>
<feature type="transmembrane region" description="Helical" evidence="8">
    <location>
        <begin position="100"/>
        <end position="119"/>
    </location>
</feature>
<dbReference type="EMBL" id="SOIZ01000402">
    <property type="protein sequence ID" value="TET58673.1"/>
    <property type="molecule type" value="Genomic_DNA"/>
</dbReference>
<dbReference type="GO" id="GO:0005886">
    <property type="term" value="C:plasma membrane"/>
    <property type="evidence" value="ECO:0007669"/>
    <property type="project" value="UniProtKB-SubCell"/>
</dbReference>
<dbReference type="Pfam" id="PF01925">
    <property type="entry name" value="TauE"/>
    <property type="match status" value="1"/>
</dbReference>
<comment type="caution">
    <text evidence="9">The sequence shown here is derived from an EMBL/GenBank/DDBJ whole genome shotgun (WGS) entry which is preliminary data.</text>
</comment>
<keyword evidence="3" id="KW-0813">Transport</keyword>
<evidence type="ECO:0000256" key="7">
    <source>
        <dbReference type="ARBA" id="ARBA00023136"/>
    </source>
</evidence>
<evidence type="ECO:0000256" key="5">
    <source>
        <dbReference type="ARBA" id="ARBA00022692"/>
    </source>
</evidence>
<proteinExistence type="inferred from homology"/>
<keyword evidence="4 8" id="KW-1003">Cell membrane</keyword>
<organism evidence="9 10">
    <name type="scientific">Aerophobetes bacterium</name>
    <dbReference type="NCBI Taxonomy" id="2030807"/>
    <lineage>
        <taxon>Bacteria</taxon>
        <taxon>Candidatus Aerophobota</taxon>
    </lineage>
</organism>
<comment type="similarity">
    <text evidence="2 8">Belongs to the 4-toluene sulfonate uptake permease (TSUP) (TC 2.A.102) family.</text>
</comment>
<keyword evidence="6 8" id="KW-1133">Transmembrane helix</keyword>
<evidence type="ECO:0000256" key="4">
    <source>
        <dbReference type="ARBA" id="ARBA00022475"/>
    </source>
</evidence>
<dbReference type="PANTHER" id="PTHR30269">
    <property type="entry name" value="TRANSMEMBRANE PROTEIN YFCA"/>
    <property type="match status" value="1"/>
</dbReference>